<proteinExistence type="predicted"/>
<dbReference type="SUPFAM" id="SSF63446">
    <property type="entry name" value="Type I dockerin domain"/>
    <property type="match status" value="1"/>
</dbReference>
<evidence type="ECO:0000259" key="1">
    <source>
        <dbReference type="Pfam" id="PF13519"/>
    </source>
</evidence>
<dbReference type="InterPro" id="IPR002035">
    <property type="entry name" value="VWF_A"/>
</dbReference>
<dbReference type="Gene3D" id="3.40.50.410">
    <property type="entry name" value="von Willebrand factor, type A domain"/>
    <property type="match status" value="1"/>
</dbReference>
<sequence>MLFFPEAAKAQPVFMEEHVIILIDRSGSMAGTRTDGSTRFQAGLLMARDDVEFASPSVTRYTSVWSFEGTTYRKHLDFTVDTQQVLNALNSIQVGIGVTPLAYAACDAVDTLIGFRTHVLARKRIQLSSDGMENSSPPGTQCQGPDSATMAAQSWQWKVRNKLRTGNAQNPNPVPFTIVSDVTFFGSFVTGLSASEASDSLIHEVSENGRSLVPAGHALPPEDPFVAYLRMLAVESGGRMRVVGDSAPRPVHGDVNGDGCVDMRDYDILLVNFGLRVPPGDPRADVNRDQVVDYSDYSVLMANWGMGGRCTATLGDE</sequence>
<dbReference type="Gene3D" id="1.10.1330.10">
    <property type="entry name" value="Dockerin domain"/>
    <property type="match status" value="1"/>
</dbReference>
<dbReference type="SUPFAM" id="SSF53300">
    <property type="entry name" value="vWA-like"/>
    <property type="match status" value="1"/>
</dbReference>
<dbReference type="Pfam" id="PF13519">
    <property type="entry name" value="VWA_2"/>
    <property type="match status" value="1"/>
</dbReference>
<dbReference type="eggNOG" id="COG2304">
    <property type="taxonomic scope" value="Bacteria"/>
</dbReference>
<reference evidence="2 3" key="1">
    <citation type="journal article" date="2016" name="PLoS ONE">
        <title>Complete Genome Sequence and Comparative Genomics of a Novel Myxobacterium Myxococcus hansupus.</title>
        <authorList>
            <person name="Sharma G."/>
            <person name="Narwani T."/>
            <person name="Subramanian S."/>
        </authorList>
    </citation>
    <scope>NUCLEOTIDE SEQUENCE [LARGE SCALE GENOMIC DNA]</scope>
    <source>
        <strain evidence="3">mixupus</strain>
    </source>
</reference>
<dbReference type="InterPro" id="IPR036439">
    <property type="entry name" value="Dockerin_dom_sf"/>
</dbReference>
<gene>
    <name evidence="2" type="ORF">A176_005242</name>
</gene>
<dbReference type="AlphaFoldDB" id="A0A0H4X3V8"/>
<dbReference type="KEGG" id="mym:A176_005242"/>
<dbReference type="InterPro" id="IPR036465">
    <property type="entry name" value="vWFA_dom_sf"/>
</dbReference>
<protein>
    <recommendedName>
        <fullName evidence="1">VWFA domain-containing protein</fullName>
    </recommendedName>
</protein>
<feature type="domain" description="VWFA" evidence="1">
    <location>
        <begin position="19"/>
        <end position="104"/>
    </location>
</feature>
<dbReference type="PROSITE" id="PS00018">
    <property type="entry name" value="EF_HAND_1"/>
    <property type="match status" value="2"/>
</dbReference>
<name>A0A0H4X3V8_9BACT</name>
<dbReference type="EMBL" id="CP012109">
    <property type="protein sequence ID" value="AKQ68330.1"/>
    <property type="molecule type" value="Genomic_DNA"/>
</dbReference>
<keyword evidence="3" id="KW-1185">Reference proteome</keyword>
<dbReference type="RefSeq" id="WP_002633122.1">
    <property type="nucleotide sequence ID" value="NZ_CP012109.1"/>
</dbReference>
<dbReference type="GO" id="GO:0000272">
    <property type="term" value="P:polysaccharide catabolic process"/>
    <property type="evidence" value="ECO:0007669"/>
    <property type="project" value="InterPro"/>
</dbReference>
<dbReference type="PATRIC" id="fig|1297742.4.peg.5323"/>
<dbReference type="Proteomes" id="UP000009026">
    <property type="component" value="Chromosome"/>
</dbReference>
<evidence type="ECO:0000313" key="3">
    <source>
        <dbReference type="Proteomes" id="UP000009026"/>
    </source>
</evidence>
<evidence type="ECO:0000313" key="2">
    <source>
        <dbReference type="EMBL" id="AKQ68330.1"/>
    </source>
</evidence>
<dbReference type="InterPro" id="IPR018247">
    <property type="entry name" value="EF_Hand_1_Ca_BS"/>
</dbReference>
<organism evidence="2 3">
    <name type="scientific">Pseudomyxococcus hansupus</name>
    <dbReference type="NCBI Taxonomy" id="1297742"/>
    <lineage>
        <taxon>Bacteria</taxon>
        <taxon>Pseudomonadati</taxon>
        <taxon>Myxococcota</taxon>
        <taxon>Myxococcia</taxon>
        <taxon>Myxococcales</taxon>
        <taxon>Cystobacterineae</taxon>
        <taxon>Myxococcaceae</taxon>
        <taxon>Pseudomyxococcus</taxon>
    </lineage>
</organism>
<accession>A0A0H4X3V8</accession>